<dbReference type="PANTHER" id="PTHR11439:SF483">
    <property type="entry name" value="PEPTIDE SYNTHASE GLIP-LIKE, PUTATIVE (AFU_ORTHOLOGUE AFUA_3G12920)-RELATED"/>
    <property type="match status" value="1"/>
</dbReference>
<name>A0A699L4Y4_TANCI</name>
<proteinExistence type="predicted"/>
<comment type="caution">
    <text evidence="1">The sequence shown here is derived from an EMBL/GenBank/DDBJ whole genome shotgun (WGS) entry which is preliminary data.</text>
</comment>
<accession>A0A699L4Y4</accession>
<dbReference type="PANTHER" id="PTHR11439">
    <property type="entry name" value="GAG-POL-RELATED RETROTRANSPOSON"/>
    <property type="match status" value="1"/>
</dbReference>
<sequence length="104" mass="12003">MGLWYSKDFRFELIAYSDADLAGCNDDCKCTIVRIQFLRDKLVSWLSKKQDCTAMSTAKAQTEYQLAGLFTKSFLKERFEYFVHMIGMRCMTPAELECLAKLSS</sequence>
<evidence type="ECO:0000313" key="1">
    <source>
        <dbReference type="EMBL" id="GFB26329.1"/>
    </source>
</evidence>
<reference evidence="1" key="1">
    <citation type="journal article" date="2019" name="Sci. Rep.">
        <title>Draft genome of Tanacetum cinerariifolium, the natural source of mosquito coil.</title>
        <authorList>
            <person name="Yamashiro T."/>
            <person name="Shiraishi A."/>
            <person name="Satake H."/>
            <person name="Nakayama K."/>
        </authorList>
    </citation>
    <scope>NUCLEOTIDE SEQUENCE</scope>
</reference>
<organism evidence="1">
    <name type="scientific">Tanacetum cinerariifolium</name>
    <name type="common">Dalmatian daisy</name>
    <name type="synonym">Chrysanthemum cinerariifolium</name>
    <dbReference type="NCBI Taxonomy" id="118510"/>
    <lineage>
        <taxon>Eukaryota</taxon>
        <taxon>Viridiplantae</taxon>
        <taxon>Streptophyta</taxon>
        <taxon>Embryophyta</taxon>
        <taxon>Tracheophyta</taxon>
        <taxon>Spermatophyta</taxon>
        <taxon>Magnoliopsida</taxon>
        <taxon>eudicotyledons</taxon>
        <taxon>Gunneridae</taxon>
        <taxon>Pentapetalae</taxon>
        <taxon>asterids</taxon>
        <taxon>campanulids</taxon>
        <taxon>Asterales</taxon>
        <taxon>Asteraceae</taxon>
        <taxon>Asteroideae</taxon>
        <taxon>Anthemideae</taxon>
        <taxon>Anthemidinae</taxon>
        <taxon>Tanacetum</taxon>
    </lineage>
</organism>
<gene>
    <name evidence="1" type="ORF">Tci_698300</name>
</gene>
<dbReference type="AlphaFoldDB" id="A0A699L4Y4"/>
<dbReference type="EMBL" id="BKCJ010588209">
    <property type="protein sequence ID" value="GFB26329.1"/>
    <property type="molecule type" value="Genomic_DNA"/>
</dbReference>
<evidence type="ECO:0008006" key="2">
    <source>
        <dbReference type="Google" id="ProtNLM"/>
    </source>
</evidence>
<protein>
    <recommendedName>
        <fullName evidence="2">Retrovirus-related Pol polyprotein from transposon TNT 1-94</fullName>
    </recommendedName>
</protein>